<protein>
    <submittedName>
        <fullName evidence="4">Programmed cell death protein 5</fullName>
    </submittedName>
</protein>
<feature type="region of interest" description="Disordered" evidence="2">
    <location>
        <begin position="1"/>
        <end position="37"/>
    </location>
</feature>
<dbReference type="AlphaFoldDB" id="A0A914E7G3"/>
<reference evidence="4" key="1">
    <citation type="submission" date="2022-11" db="UniProtKB">
        <authorList>
            <consortium name="WormBaseParasite"/>
        </authorList>
    </citation>
    <scope>IDENTIFICATION</scope>
</reference>
<dbReference type="PANTHER" id="PTHR10840:SF0">
    <property type="entry name" value="PROGRAMMED CELL DEATH PROTEIN 5"/>
    <property type="match status" value="1"/>
</dbReference>
<dbReference type="Pfam" id="PF01984">
    <property type="entry name" value="dsDNA_bind"/>
    <property type="match status" value="1"/>
</dbReference>
<sequence length="123" mass="13842">MSSDDLAAIRAKRMEELKAGNATSSNNDNEKANEQQELMKNTILKQALEQAALARLNNLLVAKPDKGRIVENMILQMARGGQIPRKLSDDDLKKMLDRISERTQKTTTVKFDRRRAAIDSDSE</sequence>
<dbReference type="GO" id="GO:0005829">
    <property type="term" value="C:cytosol"/>
    <property type="evidence" value="ECO:0007669"/>
    <property type="project" value="TreeGrafter"/>
</dbReference>
<comment type="similarity">
    <text evidence="1">Belongs to the PDCD5 family.</text>
</comment>
<evidence type="ECO:0000256" key="2">
    <source>
        <dbReference type="SAM" id="MobiDB-lite"/>
    </source>
</evidence>
<dbReference type="Gene3D" id="1.10.8.140">
    <property type="entry name" value="PDCD5-like"/>
    <property type="match status" value="1"/>
</dbReference>
<dbReference type="Proteomes" id="UP000887540">
    <property type="component" value="Unplaced"/>
</dbReference>
<accession>A0A914E7G3</accession>
<dbReference type="GO" id="GO:0005634">
    <property type="term" value="C:nucleus"/>
    <property type="evidence" value="ECO:0007669"/>
    <property type="project" value="TreeGrafter"/>
</dbReference>
<dbReference type="PANTHER" id="PTHR10840">
    <property type="entry name" value="PROGRAMMED CELL DEATH PROTEIN 5"/>
    <property type="match status" value="1"/>
</dbReference>
<dbReference type="GO" id="GO:0003677">
    <property type="term" value="F:DNA binding"/>
    <property type="evidence" value="ECO:0007669"/>
    <property type="project" value="InterPro"/>
</dbReference>
<dbReference type="WBParaSite" id="ACRNAN_scaffold594.g30817.t1">
    <property type="protein sequence ID" value="ACRNAN_scaffold594.g30817.t1"/>
    <property type="gene ID" value="ACRNAN_scaffold594.g30817"/>
</dbReference>
<dbReference type="InterPro" id="IPR036883">
    <property type="entry name" value="PDCD5-like_sf"/>
</dbReference>
<evidence type="ECO:0000313" key="4">
    <source>
        <dbReference type="WBParaSite" id="ACRNAN_scaffold594.g30817.t1"/>
    </source>
</evidence>
<organism evidence="3 4">
    <name type="scientific">Acrobeloides nanus</name>
    <dbReference type="NCBI Taxonomy" id="290746"/>
    <lineage>
        <taxon>Eukaryota</taxon>
        <taxon>Metazoa</taxon>
        <taxon>Ecdysozoa</taxon>
        <taxon>Nematoda</taxon>
        <taxon>Chromadorea</taxon>
        <taxon>Rhabditida</taxon>
        <taxon>Tylenchina</taxon>
        <taxon>Cephalobomorpha</taxon>
        <taxon>Cephaloboidea</taxon>
        <taxon>Cephalobidae</taxon>
        <taxon>Acrobeloides</taxon>
    </lineage>
</organism>
<dbReference type="SUPFAM" id="SSF46950">
    <property type="entry name" value="Double-stranded DNA-binding domain"/>
    <property type="match status" value="1"/>
</dbReference>
<evidence type="ECO:0000256" key="1">
    <source>
        <dbReference type="ARBA" id="ARBA00010490"/>
    </source>
</evidence>
<dbReference type="PIRSF" id="PIRSF015730">
    <property type="entry name" value="TFAR19"/>
    <property type="match status" value="1"/>
</dbReference>
<proteinExistence type="inferred from homology"/>
<dbReference type="InterPro" id="IPR002836">
    <property type="entry name" value="PDCD5-like"/>
</dbReference>
<keyword evidence="3" id="KW-1185">Reference proteome</keyword>
<name>A0A914E7G3_9BILA</name>
<evidence type="ECO:0000313" key="3">
    <source>
        <dbReference type="Proteomes" id="UP000887540"/>
    </source>
</evidence>